<gene>
    <name evidence="3" type="ORF">NOG11_03885</name>
</gene>
<evidence type="ECO:0000313" key="3">
    <source>
        <dbReference type="EMBL" id="MCQ8184520.1"/>
    </source>
</evidence>
<dbReference type="PRINTS" id="PR00050">
    <property type="entry name" value="COLDSHOCK"/>
</dbReference>
<dbReference type="Pfam" id="PF00313">
    <property type="entry name" value="CSD"/>
    <property type="match status" value="2"/>
</dbReference>
<organism evidence="3 4">
    <name type="scientific">Parvularcula maris</name>
    <dbReference type="NCBI Taxonomy" id="2965077"/>
    <lineage>
        <taxon>Bacteria</taxon>
        <taxon>Pseudomonadati</taxon>
        <taxon>Pseudomonadota</taxon>
        <taxon>Alphaproteobacteria</taxon>
        <taxon>Parvularculales</taxon>
        <taxon>Parvularculaceae</taxon>
        <taxon>Parvularcula</taxon>
    </lineage>
</organism>
<protein>
    <submittedName>
        <fullName evidence="3">CspA family cold shock protein</fullName>
    </submittedName>
</protein>
<proteinExistence type="predicted"/>
<evidence type="ECO:0000259" key="2">
    <source>
        <dbReference type="PROSITE" id="PS51857"/>
    </source>
</evidence>
<evidence type="ECO:0000256" key="1">
    <source>
        <dbReference type="SAM" id="MobiDB-lite"/>
    </source>
</evidence>
<dbReference type="SUPFAM" id="SSF50249">
    <property type="entry name" value="Nucleic acid-binding proteins"/>
    <property type="match status" value="2"/>
</dbReference>
<sequence>MGEGVFAGSDRTGSGDEPREVRGTVKWFDQTKGYGFITPDDGGSDIMIHSSCLRSSGVENPEEGDAITCEAIRRDKGLQATKILNLTCSEKRPVPSQIPPRDLPDGPLTTVTVKWFSRAKGYGFLQEEGSSEDIFVHMETVRAGGFSELETGQRLDASLVRGPKGWMAKAVAPHRAH</sequence>
<dbReference type="PANTHER" id="PTHR46565:SF20">
    <property type="entry name" value="COLD SHOCK DOMAIN-CONTAINING PROTEIN 4"/>
    <property type="match status" value="1"/>
</dbReference>
<dbReference type="Gene3D" id="2.40.50.140">
    <property type="entry name" value="Nucleic acid-binding proteins"/>
    <property type="match status" value="2"/>
</dbReference>
<keyword evidence="4" id="KW-1185">Reference proteome</keyword>
<comment type="caution">
    <text evidence="3">The sequence shown here is derived from an EMBL/GenBank/DDBJ whole genome shotgun (WGS) entry which is preliminary data.</text>
</comment>
<name>A0A9X2L7J9_9PROT</name>
<dbReference type="RefSeq" id="WP_256618352.1">
    <property type="nucleotide sequence ID" value="NZ_JANIBC010000002.1"/>
</dbReference>
<dbReference type="GO" id="GO:0005829">
    <property type="term" value="C:cytosol"/>
    <property type="evidence" value="ECO:0007669"/>
    <property type="project" value="UniProtKB-ARBA"/>
</dbReference>
<dbReference type="Proteomes" id="UP001142610">
    <property type="component" value="Unassembled WGS sequence"/>
</dbReference>
<dbReference type="InterPro" id="IPR012340">
    <property type="entry name" value="NA-bd_OB-fold"/>
</dbReference>
<dbReference type="PROSITE" id="PS51857">
    <property type="entry name" value="CSD_2"/>
    <property type="match status" value="2"/>
</dbReference>
<evidence type="ECO:0000313" key="4">
    <source>
        <dbReference type="Proteomes" id="UP001142610"/>
    </source>
</evidence>
<dbReference type="SMART" id="SM00357">
    <property type="entry name" value="CSP"/>
    <property type="match status" value="2"/>
</dbReference>
<accession>A0A9X2L7J9</accession>
<feature type="compositionally biased region" description="Basic and acidic residues" evidence="1">
    <location>
        <begin position="13"/>
        <end position="22"/>
    </location>
</feature>
<dbReference type="EMBL" id="JANIBC010000002">
    <property type="protein sequence ID" value="MCQ8184520.1"/>
    <property type="molecule type" value="Genomic_DNA"/>
</dbReference>
<dbReference type="GO" id="GO:0003676">
    <property type="term" value="F:nucleic acid binding"/>
    <property type="evidence" value="ECO:0007669"/>
    <property type="project" value="InterPro"/>
</dbReference>
<reference evidence="3" key="1">
    <citation type="submission" date="2022-07" db="EMBL/GenBank/DDBJ databases">
        <title>Parvularcula maris sp. nov., an algicidal bacterium isolated from seawater.</title>
        <authorList>
            <person name="Li F."/>
        </authorList>
    </citation>
    <scope>NUCLEOTIDE SEQUENCE</scope>
    <source>
        <strain evidence="3">BGMRC 0090</strain>
    </source>
</reference>
<feature type="domain" description="CSD" evidence="2">
    <location>
        <begin position="108"/>
        <end position="173"/>
    </location>
</feature>
<dbReference type="InterPro" id="IPR002059">
    <property type="entry name" value="CSP_DNA-bd"/>
</dbReference>
<feature type="region of interest" description="Disordered" evidence="1">
    <location>
        <begin position="1"/>
        <end position="22"/>
    </location>
</feature>
<dbReference type="CDD" id="cd04458">
    <property type="entry name" value="CSP_CDS"/>
    <property type="match status" value="2"/>
</dbReference>
<dbReference type="PANTHER" id="PTHR46565">
    <property type="entry name" value="COLD SHOCK DOMAIN PROTEIN 2"/>
    <property type="match status" value="1"/>
</dbReference>
<feature type="domain" description="CSD" evidence="2">
    <location>
        <begin position="20"/>
        <end position="85"/>
    </location>
</feature>
<dbReference type="AlphaFoldDB" id="A0A9X2L7J9"/>
<dbReference type="InterPro" id="IPR011129">
    <property type="entry name" value="CSD"/>
</dbReference>